<dbReference type="Pfam" id="PF00069">
    <property type="entry name" value="Pkinase"/>
    <property type="match status" value="1"/>
</dbReference>
<dbReference type="AlphaFoldDB" id="A0ABD1WZ49"/>
<feature type="compositionally biased region" description="Basic and acidic residues" evidence="6">
    <location>
        <begin position="22"/>
        <end position="36"/>
    </location>
</feature>
<evidence type="ECO:0000256" key="1">
    <source>
        <dbReference type="ARBA" id="ARBA00022527"/>
    </source>
</evidence>
<keyword evidence="5" id="KW-0067">ATP-binding</keyword>
<dbReference type="PANTHER" id="PTHR47448">
    <property type="entry name" value="DUAL SPECIFICITY MITOGEN-ACTIVATED PROTEIN KINASE KINASE DSOR1-LIKE PROTEIN"/>
    <property type="match status" value="1"/>
</dbReference>
<dbReference type="GO" id="GO:0005524">
    <property type="term" value="F:ATP binding"/>
    <property type="evidence" value="ECO:0007669"/>
    <property type="project" value="UniProtKB-KW"/>
</dbReference>
<dbReference type="GO" id="GO:0004712">
    <property type="term" value="F:protein serine/threonine/tyrosine kinase activity"/>
    <property type="evidence" value="ECO:0007669"/>
    <property type="project" value="UniProtKB-ARBA"/>
</dbReference>
<gene>
    <name evidence="8" type="ORF">Fot_08441</name>
</gene>
<evidence type="ECO:0000256" key="3">
    <source>
        <dbReference type="ARBA" id="ARBA00022741"/>
    </source>
</evidence>
<keyword evidence="3" id="KW-0547">Nucleotide-binding</keyword>
<proteinExistence type="predicted"/>
<keyword evidence="2" id="KW-0808">Transferase</keyword>
<evidence type="ECO:0000256" key="5">
    <source>
        <dbReference type="ARBA" id="ARBA00022840"/>
    </source>
</evidence>
<feature type="region of interest" description="Disordered" evidence="6">
    <location>
        <begin position="1"/>
        <end position="36"/>
    </location>
</feature>
<dbReference type="SUPFAM" id="SSF56112">
    <property type="entry name" value="Protein kinase-like (PK-like)"/>
    <property type="match status" value="1"/>
</dbReference>
<evidence type="ECO:0000256" key="4">
    <source>
        <dbReference type="ARBA" id="ARBA00022777"/>
    </source>
</evidence>
<sequence>MKRSRVKPRRRSIGEAEENWLGDERKKRETEKRMMEKWKARMENEEVDRGQNSMSFKEKDLFNKRQREQWALSKDYRNKRRRELRLKKSDNQHTDNYTRYRQQLNSGRSEGIICNHNEVGHSTMPVRAAAVYSSSLFQLTPPSPAPHLALLTTYPRQPNRFLSIMFLFSLMTTSMNSKGKIGVGNSTVLRPSMLLKTSYKHTQPLQPLVQVGTSARKTREKKLKQYYGSESEKPLIMVLQGLFYLHHDKHVIHRDMKPSNLLVNHKEEVKITDFSVRAVLANSMGQIDTFVGMYNYMPVSKIYIIH</sequence>
<keyword evidence="4 8" id="KW-0418">Kinase</keyword>
<organism evidence="8 9">
    <name type="scientific">Forsythia ovata</name>
    <dbReference type="NCBI Taxonomy" id="205694"/>
    <lineage>
        <taxon>Eukaryota</taxon>
        <taxon>Viridiplantae</taxon>
        <taxon>Streptophyta</taxon>
        <taxon>Embryophyta</taxon>
        <taxon>Tracheophyta</taxon>
        <taxon>Spermatophyta</taxon>
        <taxon>Magnoliopsida</taxon>
        <taxon>eudicotyledons</taxon>
        <taxon>Gunneridae</taxon>
        <taxon>Pentapetalae</taxon>
        <taxon>asterids</taxon>
        <taxon>lamiids</taxon>
        <taxon>Lamiales</taxon>
        <taxon>Oleaceae</taxon>
        <taxon>Forsythieae</taxon>
        <taxon>Forsythia</taxon>
    </lineage>
</organism>
<dbReference type="PANTHER" id="PTHR47448:SF1">
    <property type="entry name" value="SERINE_THREONINE-PROTEIN KINASE STE7 HOMOLOG"/>
    <property type="match status" value="1"/>
</dbReference>
<dbReference type="GO" id="GO:0000165">
    <property type="term" value="P:MAPK cascade"/>
    <property type="evidence" value="ECO:0007669"/>
    <property type="project" value="UniProtKB-ARBA"/>
</dbReference>
<dbReference type="InterPro" id="IPR050915">
    <property type="entry name" value="MAP_kinase_kinase"/>
</dbReference>
<evidence type="ECO:0000256" key="6">
    <source>
        <dbReference type="SAM" id="MobiDB-lite"/>
    </source>
</evidence>
<keyword evidence="9" id="KW-1185">Reference proteome</keyword>
<dbReference type="EMBL" id="JBFOLJ010000002">
    <property type="protein sequence ID" value="KAL2554822.1"/>
    <property type="molecule type" value="Genomic_DNA"/>
</dbReference>
<dbReference type="InterPro" id="IPR008271">
    <property type="entry name" value="Ser/Thr_kinase_AS"/>
</dbReference>
<dbReference type="PROSITE" id="PS50011">
    <property type="entry name" value="PROTEIN_KINASE_DOM"/>
    <property type="match status" value="1"/>
</dbReference>
<evidence type="ECO:0000256" key="2">
    <source>
        <dbReference type="ARBA" id="ARBA00022679"/>
    </source>
</evidence>
<evidence type="ECO:0000259" key="7">
    <source>
        <dbReference type="PROSITE" id="PS50011"/>
    </source>
</evidence>
<feature type="compositionally biased region" description="Basic residues" evidence="6">
    <location>
        <begin position="1"/>
        <end position="11"/>
    </location>
</feature>
<keyword evidence="1" id="KW-0723">Serine/threonine-protein kinase</keyword>
<feature type="domain" description="Protein kinase" evidence="7">
    <location>
        <begin position="98"/>
        <end position="306"/>
    </location>
</feature>
<accession>A0ABD1WZ49</accession>
<dbReference type="PROSITE" id="PS00108">
    <property type="entry name" value="PROTEIN_KINASE_ST"/>
    <property type="match status" value="1"/>
</dbReference>
<reference evidence="9" key="1">
    <citation type="submission" date="2024-07" db="EMBL/GenBank/DDBJ databases">
        <title>Two chromosome-level genome assemblies of Korean endemic species Abeliophyllum distichum and Forsythia ovata (Oleaceae).</title>
        <authorList>
            <person name="Jang H."/>
        </authorList>
    </citation>
    <scope>NUCLEOTIDE SEQUENCE [LARGE SCALE GENOMIC DNA]</scope>
</reference>
<dbReference type="GO" id="GO:0004674">
    <property type="term" value="F:protein serine/threonine kinase activity"/>
    <property type="evidence" value="ECO:0007669"/>
    <property type="project" value="UniProtKB-KW"/>
</dbReference>
<comment type="caution">
    <text evidence="8">The sequence shown here is derived from an EMBL/GenBank/DDBJ whole genome shotgun (WGS) entry which is preliminary data.</text>
</comment>
<protein>
    <submittedName>
        <fullName evidence="8">Protein kinase domain-containing protein</fullName>
    </submittedName>
</protein>
<dbReference type="InterPro" id="IPR011009">
    <property type="entry name" value="Kinase-like_dom_sf"/>
</dbReference>
<name>A0ABD1WZ49_9LAMI</name>
<dbReference type="Gene3D" id="1.10.510.10">
    <property type="entry name" value="Transferase(Phosphotransferase) domain 1"/>
    <property type="match status" value="1"/>
</dbReference>
<evidence type="ECO:0000313" key="9">
    <source>
        <dbReference type="Proteomes" id="UP001604277"/>
    </source>
</evidence>
<dbReference type="InterPro" id="IPR000719">
    <property type="entry name" value="Prot_kinase_dom"/>
</dbReference>
<dbReference type="Proteomes" id="UP001604277">
    <property type="component" value="Unassembled WGS sequence"/>
</dbReference>
<evidence type="ECO:0000313" key="8">
    <source>
        <dbReference type="EMBL" id="KAL2554822.1"/>
    </source>
</evidence>